<evidence type="ECO:0000313" key="7">
    <source>
        <dbReference type="Proteomes" id="UP000811619"/>
    </source>
</evidence>
<feature type="region of interest" description="Disordered" evidence="3">
    <location>
        <begin position="109"/>
        <end position="164"/>
    </location>
</feature>
<protein>
    <recommendedName>
        <fullName evidence="5">Plastocyanin-like domain-containing protein</fullName>
    </recommendedName>
</protein>
<dbReference type="AlphaFoldDB" id="A0A8K0IZD2"/>
<evidence type="ECO:0000256" key="4">
    <source>
        <dbReference type="SAM" id="Phobius"/>
    </source>
</evidence>
<keyword evidence="4" id="KW-0812">Transmembrane</keyword>
<dbReference type="InterPro" id="IPR011707">
    <property type="entry name" value="Cu-oxidase-like_N"/>
</dbReference>
<feature type="non-terminal residue" evidence="6">
    <location>
        <position position="292"/>
    </location>
</feature>
<keyword evidence="4" id="KW-1133">Transmembrane helix</keyword>
<accession>A0A8K0IZD2</accession>
<feature type="compositionally biased region" description="Basic and acidic residues" evidence="3">
    <location>
        <begin position="1"/>
        <end position="17"/>
    </location>
</feature>
<feature type="transmembrane region" description="Helical" evidence="4">
    <location>
        <begin position="84"/>
        <end position="103"/>
    </location>
</feature>
<feature type="region of interest" description="Disordered" evidence="3">
    <location>
        <begin position="1"/>
        <end position="77"/>
    </location>
</feature>
<keyword evidence="4" id="KW-0472">Membrane</keyword>
<name>A0A8K0IZD2_9HYPO</name>
<comment type="similarity">
    <text evidence="1">Belongs to the multicopper oxidase family.</text>
</comment>
<proteinExistence type="inferred from homology"/>
<feature type="compositionally biased region" description="Polar residues" evidence="3">
    <location>
        <begin position="68"/>
        <end position="77"/>
    </location>
</feature>
<dbReference type="Gene3D" id="2.60.40.420">
    <property type="entry name" value="Cupredoxins - blue copper proteins"/>
    <property type="match status" value="1"/>
</dbReference>
<dbReference type="GO" id="GO:0016491">
    <property type="term" value="F:oxidoreductase activity"/>
    <property type="evidence" value="ECO:0007669"/>
    <property type="project" value="TreeGrafter"/>
</dbReference>
<keyword evidence="7" id="KW-1185">Reference proteome</keyword>
<sequence length="292" mass="32491">MSRDQPDRETAPFKADDEEKEEEEEEEPFLHRQHDKSEASTRTTRTTKKHTRSRSVPRPSWHAFLTPHPQNQPRHSRPYTSCQVALFSLLLVLTTLGLAGLLLRATSQATPGHRQGPTGSHPVPASHHDAAADDASHSGDDRPSSSRPPHLEHVPPTPRLRDSSEYVLSPSWDAAAEPATREYRWTITDARLNPDGVYRPMMLINNQFPGPLVECNEGDSIVVRVRNEAANATSVHFHGLFQNGTNFMDGTVGVTQCPIAPGSSFTYRFRVRGQSGTYWYHAHHSAQAADGL</sequence>
<feature type="compositionally biased region" description="Basic and acidic residues" evidence="3">
    <location>
        <begin position="126"/>
        <end position="164"/>
    </location>
</feature>
<evidence type="ECO:0000256" key="3">
    <source>
        <dbReference type="SAM" id="MobiDB-lite"/>
    </source>
</evidence>
<dbReference type="Proteomes" id="UP000811619">
    <property type="component" value="Unassembled WGS sequence"/>
</dbReference>
<evidence type="ECO:0000259" key="5">
    <source>
        <dbReference type="Pfam" id="PF07732"/>
    </source>
</evidence>
<evidence type="ECO:0000256" key="1">
    <source>
        <dbReference type="ARBA" id="ARBA00010609"/>
    </source>
</evidence>
<dbReference type="OrthoDB" id="10255118at2759"/>
<keyword evidence="2" id="KW-0186">Copper</keyword>
<dbReference type="InterPro" id="IPR008972">
    <property type="entry name" value="Cupredoxin"/>
</dbReference>
<comment type="caution">
    <text evidence="6">The sequence shown here is derived from an EMBL/GenBank/DDBJ whole genome shotgun (WGS) entry which is preliminary data.</text>
</comment>
<dbReference type="InterPro" id="IPR045087">
    <property type="entry name" value="Cu-oxidase_fam"/>
</dbReference>
<gene>
    <name evidence="6" type="ORF">E4U42_001393</name>
</gene>
<evidence type="ECO:0000256" key="2">
    <source>
        <dbReference type="ARBA" id="ARBA00023008"/>
    </source>
</evidence>
<feature type="domain" description="Plastocyanin-like" evidence="5">
    <location>
        <begin position="187"/>
        <end position="292"/>
    </location>
</feature>
<reference evidence="6" key="1">
    <citation type="journal article" date="2020" name="bioRxiv">
        <title>Whole genome comparisons of ergot fungi reveals the divergence and evolution of species within the genus Claviceps are the result of varying mechanisms driving genome evolution and host range expansion.</title>
        <authorList>
            <person name="Wyka S.A."/>
            <person name="Mondo S.J."/>
            <person name="Liu M."/>
            <person name="Dettman J."/>
            <person name="Nalam V."/>
            <person name="Broders K.D."/>
        </authorList>
    </citation>
    <scope>NUCLEOTIDE SEQUENCE</scope>
    <source>
        <strain evidence="6">CCC 489</strain>
    </source>
</reference>
<dbReference type="CDD" id="cd13857">
    <property type="entry name" value="CuRO_1_Diphenol_Ox"/>
    <property type="match status" value="1"/>
</dbReference>
<dbReference type="PANTHER" id="PTHR11709:SF414">
    <property type="entry name" value="ADR239WP"/>
    <property type="match status" value="1"/>
</dbReference>
<feature type="compositionally biased region" description="Acidic residues" evidence="3">
    <location>
        <begin position="18"/>
        <end position="27"/>
    </location>
</feature>
<dbReference type="GO" id="GO:0005507">
    <property type="term" value="F:copper ion binding"/>
    <property type="evidence" value="ECO:0007669"/>
    <property type="project" value="InterPro"/>
</dbReference>
<dbReference type="SUPFAM" id="SSF49503">
    <property type="entry name" value="Cupredoxins"/>
    <property type="match status" value="1"/>
</dbReference>
<organism evidence="6 7">
    <name type="scientific">Claviceps africana</name>
    <dbReference type="NCBI Taxonomy" id="83212"/>
    <lineage>
        <taxon>Eukaryota</taxon>
        <taxon>Fungi</taxon>
        <taxon>Dikarya</taxon>
        <taxon>Ascomycota</taxon>
        <taxon>Pezizomycotina</taxon>
        <taxon>Sordariomycetes</taxon>
        <taxon>Hypocreomycetidae</taxon>
        <taxon>Hypocreales</taxon>
        <taxon>Clavicipitaceae</taxon>
        <taxon>Claviceps</taxon>
    </lineage>
</organism>
<dbReference type="Pfam" id="PF07732">
    <property type="entry name" value="Cu-oxidase_3"/>
    <property type="match status" value="1"/>
</dbReference>
<feature type="compositionally biased region" description="Basic residues" evidence="3">
    <location>
        <begin position="45"/>
        <end position="55"/>
    </location>
</feature>
<dbReference type="PANTHER" id="PTHR11709">
    <property type="entry name" value="MULTI-COPPER OXIDASE"/>
    <property type="match status" value="1"/>
</dbReference>
<dbReference type="EMBL" id="SRPY01001416">
    <property type="protein sequence ID" value="KAG5913171.1"/>
    <property type="molecule type" value="Genomic_DNA"/>
</dbReference>
<feature type="compositionally biased region" description="Basic and acidic residues" evidence="3">
    <location>
        <begin position="28"/>
        <end position="39"/>
    </location>
</feature>
<evidence type="ECO:0000313" key="6">
    <source>
        <dbReference type="EMBL" id="KAG5913171.1"/>
    </source>
</evidence>